<reference evidence="2 3" key="1">
    <citation type="submission" date="2019-08" db="EMBL/GenBank/DDBJ databases">
        <title>Draft genome sequence of Citrobacter portucalensis strain isolated from green turtle.</title>
        <authorList>
            <person name="Fernandes M.R."/>
            <person name="Sellera F.P."/>
            <person name="Goldeberg D.W."/>
            <person name="Costa D.C."/>
            <person name="Lincopan N."/>
        </authorList>
    </citation>
    <scope>NUCLEOTIDE SEQUENCE [LARGE SCALE GENOMIC DNA]</scope>
    <source>
        <strain evidence="2 3">TV06</strain>
    </source>
</reference>
<proteinExistence type="predicted"/>
<keyword evidence="1" id="KW-0812">Transmembrane</keyword>
<dbReference type="Proteomes" id="UP000323297">
    <property type="component" value="Unassembled WGS sequence"/>
</dbReference>
<dbReference type="EMBL" id="VTZD01000023">
    <property type="protein sequence ID" value="KAA1142328.1"/>
    <property type="molecule type" value="Genomic_DNA"/>
</dbReference>
<keyword evidence="1" id="KW-1133">Transmembrane helix</keyword>
<accession>A0A5B0SWS7</accession>
<dbReference type="AlphaFoldDB" id="A0A5B0SWS7"/>
<evidence type="ECO:0000313" key="2">
    <source>
        <dbReference type="EMBL" id="KAA1142328.1"/>
    </source>
</evidence>
<evidence type="ECO:0000256" key="1">
    <source>
        <dbReference type="SAM" id="Phobius"/>
    </source>
</evidence>
<gene>
    <name evidence="2" type="ORF">D3H66_18440</name>
</gene>
<organism evidence="2 3">
    <name type="scientific">Citrobacter portucalensis</name>
    <dbReference type="NCBI Taxonomy" id="1639133"/>
    <lineage>
        <taxon>Bacteria</taxon>
        <taxon>Pseudomonadati</taxon>
        <taxon>Pseudomonadota</taxon>
        <taxon>Gammaproteobacteria</taxon>
        <taxon>Enterobacterales</taxon>
        <taxon>Enterobacteriaceae</taxon>
        <taxon>Citrobacter</taxon>
        <taxon>Citrobacter freundii complex</taxon>
    </lineage>
</organism>
<protein>
    <submittedName>
        <fullName evidence="2">Uncharacterized protein</fullName>
    </submittedName>
</protein>
<name>A0A5B0SWS7_9ENTR</name>
<feature type="transmembrane region" description="Helical" evidence="1">
    <location>
        <begin position="33"/>
        <end position="50"/>
    </location>
</feature>
<evidence type="ECO:0000313" key="3">
    <source>
        <dbReference type="Proteomes" id="UP000323297"/>
    </source>
</evidence>
<feature type="transmembrane region" description="Helical" evidence="1">
    <location>
        <begin position="7"/>
        <end position="27"/>
    </location>
</feature>
<keyword evidence="1" id="KW-0472">Membrane</keyword>
<comment type="caution">
    <text evidence="2">The sequence shown here is derived from an EMBL/GenBank/DDBJ whole genome shotgun (WGS) entry which is preliminary data.</text>
</comment>
<sequence length="65" mass="7846">MYCFSYLLGNILCMFGIAFSIWFFFISDDGFRYLWGMGNFLLIVLGYFVMKFGWPHVRSNWDDYL</sequence>